<feature type="region of interest" description="Disordered" evidence="15">
    <location>
        <begin position="1"/>
        <end position="46"/>
    </location>
</feature>
<dbReference type="SUPFAM" id="SSF46689">
    <property type="entry name" value="Homeodomain-like"/>
    <property type="match status" value="1"/>
</dbReference>
<dbReference type="KEGG" id="cvn:111103508"/>
<keyword evidence="4" id="KW-0597">Phosphoprotein</keyword>
<dbReference type="AlphaFoldDB" id="A0A8B8AQT5"/>
<keyword evidence="7 13" id="KW-0371">Homeobox</keyword>
<comment type="subcellular location">
    <subcellularLocation>
        <location evidence="1 13 14">Nucleus</location>
    </subcellularLocation>
</comment>
<comment type="subunit">
    <text evidence="11">Binds DNA.</text>
</comment>
<keyword evidence="3" id="KW-0217">Developmental protein</keyword>
<organism evidence="17 18">
    <name type="scientific">Crassostrea virginica</name>
    <name type="common">Eastern oyster</name>
    <dbReference type="NCBI Taxonomy" id="6565"/>
    <lineage>
        <taxon>Eukaryota</taxon>
        <taxon>Metazoa</taxon>
        <taxon>Spiralia</taxon>
        <taxon>Lophotrochozoa</taxon>
        <taxon>Mollusca</taxon>
        <taxon>Bivalvia</taxon>
        <taxon>Autobranchia</taxon>
        <taxon>Pteriomorphia</taxon>
        <taxon>Ostreida</taxon>
        <taxon>Ostreoidea</taxon>
        <taxon>Ostreidae</taxon>
        <taxon>Crassostrea</taxon>
    </lineage>
</organism>
<name>A0A8B8AQT5_CRAVI</name>
<feature type="compositionally biased region" description="Basic and acidic residues" evidence="15">
    <location>
        <begin position="8"/>
        <end position="41"/>
    </location>
</feature>
<evidence type="ECO:0000256" key="7">
    <source>
        <dbReference type="ARBA" id="ARBA00023155"/>
    </source>
</evidence>
<gene>
    <name evidence="18" type="primary">LOC111103508</name>
</gene>
<dbReference type="CDD" id="cd00086">
    <property type="entry name" value="homeodomain"/>
    <property type="match status" value="1"/>
</dbReference>
<dbReference type="FunFam" id="1.10.10.60:FF:000127">
    <property type="entry name" value="homeobox protein aristaless-like 4"/>
    <property type="match status" value="1"/>
</dbReference>
<evidence type="ECO:0000256" key="11">
    <source>
        <dbReference type="ARBA" id="ARBA00064179"/>
    </source>
</evidence>
<evidence type="ECO:0000256" key="15">
    <source>
        <dbReference type="SAM" id="MobiDB-lite"/>
    </source>
</evidence>
<comment type="similarity">
    <text evidence="2">Belongs to the paired homeobox family.</text>
</comment>
<evidence type="ECO:0000256" key="6">
    <source>
        <dbReference type="ARBA" id="ARBA00023125"/>
    </source>
</evidence>
<keyword evidence="10 13" id="KW-0539">Nucleus</keyword>
<dbReference type="GO" id="GO:0005634">
    <property type="term" value="C:nucleus"/>
    <property type="evidence" value="ECO:0007669"/>
    <property type="project" value="UniProtKB-SubCell"/>
</dbReference>
<dbReference type="InterPro" id="IPR050649">
    <property type="entry name" value="Paired_Homeobox_TFs"/>
</dbReference>
<dbReference type="InterPro" id="IPR017970">
    <property type="entry name" value="Homeobox_CS"/>
</dbReference>
<dbReference type="RefSeq" id="XP_022292539.1">
    <property type="nucleotide sequence ID" value="XM_022436831.1"/>
</dbReference>
<evidence type="ECO:0000256" key="8">
    <source>
        <dbReference type="ARBA" id="ARBA00023159"/>
    </source>
</evidence>
<sequence length="230" mass="26170">MDSPGHSAKSEPDSPEKFVKQESEDNDGDDVKKDDLNDGDKSKKRRNRTTFTSFQLEEMERVFQKTHYPDVYAREQLALRCNLTEARVQVWFQNRRAKWRKRERFGQLQGMRAMPGGTNPYDFQLTPRHDAYSQLQHNPWATTPQIPYSMQNSTCMASQSTVPNFMGLAHPSHLSSYPVGHQPSMSLPVSQSPPLDPCENSERRSTSIAALRLKAHEHGVAMGIFGAYGK</sequence>
<accession>A0A8B8AQT5</accession>
<dbReference type="InterPro" id="IPR009057">
    <property type="entry name" value="Homeodomain-like_sf"/>
</dbReference>
<dbReference type="Pfam" id="PF00046">
    <property type="entry name" value="Homeodomain"/>
    <property type="match status" value="1"/>
</dbReference>
<keyword evidence="9" id="KW-0804">Transcription</keyword>
<dbReference type="PROSITE" id="PS00027">
    <property type="entry name" value="HOMEOBOX_1"/>
    <property type="match status" value="1"/>
</dbReference>
<keyword evidence="8" id="KW-0010">Activator</keyword>
<dbReference type="PROSITE" id="PS50071">
    <property type="entry name" value="HOMEOBOX_2"/>
    <property type="match status" value="1"/>
</dbReference>
<dbReference type="InterPro" id="IPR003654">
    <property type="entry name" value="OAR_dom"/>
</dbReference>
<evidence type="ECO:0000256" key="14">
    <source>
        <dbReference type="RuleBase" id="RU000682"/>
    </source>
</evidence>
<feature type="region of interest" description="Disordered" evidence="15">
    <location>
        <begin position="177"/>
        <end position="203"/>
    </location>
</feature>
<evidence type="ECO:0000313" key="18">
    <source>
        <dbReference type="RefSeq" id="XP_022292539.1"/>
    </source>
</evidence>
<evidence type="ECO:0000256" key="10">
    <source>
        <dbReference type="ARBA" id="ARBA00023242"/>
    </source>
</evidence>
<keyword evidence="17" id="KW-1185">Reference proteome</keyword>
<proteinExistence type="inferred from homology"/>
<feature type="DNA-binding region" description="Homeobox" evidence="13">
    <location>
        <begin position="44"/>
        <end position="103"/>
    </location>
</feature>
<reference evidence="17" key="1">
    <citation type="submission" date="2024-06" db="UniProtKB">
        <authorList>
            <consortium name="RefSeq"/>
        </authorList>
    </citation>
    <scope>NUCLEOTIDE SEQUENCE [LARGE SCALE GENOMIC DNA]</scope>
</reference>
<dbReference type="Gene3D" id="1.10.10.60">
    <property type="entry name" value="Homeodomain-like"/>
    <property type="match status" value="1"/>
</dbReference>
<keyword evidence="6 13" id="KW-0238">DNA-binding</keyword>
<dbReference type="OrthoDB" id="6159439at2759"/>
<dbReference type="GO" id="GO:0048513">
    <property type="term" value="P:animal organ development"/>
    <property type="evidence" value="ECO:0007669"/>
    <property type="project" value="UniProtKB-ARBA"/>
</dbReference>
<evidence type="ECO:0000256" key="4">
    <source>
        <dbReference type="ARBA" id="ARBA00022553"/>
    </source>
</evidence>
<protein>
    <recommendedName>
        <fullName evidence="12">Homeobox protein aristaless-like 4</fullName>
    </recommendedName>
</protein>
<reference evidence="18" key="2">
    <citation type="submission" date="2025-08" db="UniProtKB">
        <authorList>
            <consortium name="RefSeq"/>
        </authorList>
    </citation>
    <scope>IDENTIFICATION</scope>
    <source>
        <tissue evidence="18">Whole sample</tissue>
    </source>
</reference>
<dbReference type="Pfam" id="PF03826">
    <property type="entry name" value="OAR"/>
    <property type="match status" value="1"/>
</dbReference>
<dbReference type="PANTHER" id="PTHR24329">
    <property type="entry name" value="HOMEOBOX PROTEIN ARISTALESS"/>
    <property type="match status" value="1"/>
</dbReference>
<evidence type="ECO:0000256" key="2">
    <source>
        <dbReference type="ARBA" id="ARBA00005733"/>
    </source>
</evidence>
<dbReference type="PANTHER" id="PTHR24329:SF543">
    <property type="entry name" value="FI01017P-RELATED"/>
    <property type="match status" value="1"/>
</dbReference>
<feature type="domain" description="Homeobox" evidence="16">
    <location>
        <begin position="42"/>
        <end position="102"/>
    </location>
</feature>
<evidence type="ECO:0000313" key="17">
    <source>
        <dbReference type="Proteomes" id="UP000694844"/>
    </source>
</evidence>
<feature type="compositionally biased region" description="Polar residues" evidence="15">
    <location>
        <begin position="183"/>
        <end position="193"/>
    </location>
</feature>
<evidence type="ECO:0000256" key="1">
    <source>
        <dbReference type="ARBA" id="ARBA00004123"/>
    </source>
</evidence>
<dbReference type="GO" id="GO:0000977">
    <property type="term" value="F:RNA polymerase II transcription regulatory region sequence-specific DNA binding"/>
    <property type="evidence" value="ECO:0007669"/>
    <property type="project" value="TreeGrafter"/>
</dbReference>
<keyword evidence="5" id="KW-0805">Transcription regulation</keyword>
<dbReference type="GeneID" id="111103508"/>
<evidence type="ECO:0000256" key="3">
    <source>
        <dbReference type="ARBA" id="ARBA00022473"/>
    </source>
</evidence>
<evidence type="ECO:0000256" key="9">
    <source>
        <dbReference type="ARBA" id="ARBA00023163"/>
    </source>
</evidence>
<dbReference type="InterPro" id="IPR001356">
    <property type="entry name" value="HD"/>
</dbReference>
<dbReference type="SMART" id="SM00389">
    <property type="entry name" value="HOX"/>
    <property type="match status" value="1"/>
</dbReference>
<dbReference type="Proteomes" id="UP000694844">
    <property type="component" value="Chromosome 1"/>
</dbReference>
<dbReference type="GO" id="GO:0000981">
    <property type="term" value="F:DNA-binding transcription factor activity, RNA polymerase II-specific"/>
    <property type="evidence" value="ECO:0007669"/>
    <property type="project" value="InterPro"/>
</dbReference>
<evidence type="ECO:0000256" key="12">
    <source>
        <dbReference type="ARBA" id="ARBA00074894"/>
    </source>
</evidence>
<evidence type="ECO:0000256" key="13">
    <source>
        <dbReference type="PROSITE-ProRule" id="PRU00108"/>
    </source>
</evidence>
<evidence type="ECO:0000259" key="16">
    <source>
        <dbReference type="PROSITE" id="PS50071"/>
    </source>
</evidence>
<evidence type="ECO:0000256" key="5">
    <source>
        <dbReference type="ARBA" id="ARBA00023015"/>
    </source>
</evidence>